<reference evidence="3" key="1">
    <citation type="journal article" date="2019" name="Int. J. Syst. Evol. Microbiol.">
        <title>The Global Catalogue of Microorganisms (GCM) 10K type strain sequencing project: providing services to taxonomists for standard genome sequencing and annotation.</title>
        <authorList>
            <consortium name="The Broad Institute Genomics Platform"/>
            <consortium name="The Broad Institute Genome Sequencing Center for Infectious Disease"/>
            <person name="Wu L."/>
            <person name="Ma J."/>
        </authorList>
    </citation>
    <scope>NUCLEOTIDE SEQUENCE [LARGE SCALE GENOMIC DNA]</scope>
    <source>
        <strain evidence="3">CGMCC 1.12966</strain>
    </source>
</reference>
<accession>A0ABQ3HYE8</accession>
<name>A0ABQ3HYE8_9SPHI</name>
<evidence type="ECO:0000313" key="3">
    <source>
        <dbReference type="Proteomes" id="UP000620550"/>
    </source>
</evidence>
<evidence type="ECO:0000259" key="1">
    <source>
        <dbReference type="Pfam" id="PF01872"/>
    </source>
</evidence>
<evidence type="ECO:0000313" key="2">
    <source>
        <dbReference type="EMBL" id="GHE31710.1"/>
    </source>
</evidence>
<protein>
    <recommendedName>
        <fullName evidence="1">Bacterial bifunctional deaminase-reductase C-terminal domain-containing protein</fullName>
    </recommendedName>
</protein>
<dbReference type="Proteomes" id="UP000620550">
    <property type="component" value="Unassembled WGS sequence"/>
</dbReference>
<dbReference type="EMBL" id="BNAF01000004">
    <property type="protein sequence ID" value="GHE31710.1"/>
    <property type="molecule type" value="Genomic_DNA"/>
</dbReference>
<dbReference type="PANTHER" id="PTHR38011">
    <property type="entry name" value="DIHYDROFOLATE REDUCTASE FAMILY PROTEIN (AFU_ORTHOLOGUE AFUA_8G06820)"/>
    <property type="match status" value="1"/>
</dbReference>
<sequence>MRKLIMSQFVSLDGFAADRNKTTSFFDTNPLIDAAVNDDLLSFIRQIDSVILGKSTYEMFVNFWPKTTHDEQVIANDLNKLPKFIFSSTLQNVHWGDWNNAILIKDNAIDYIKALKADHGKDLVIWGSIALAQSLLRAALIDEIRLFICPIAIGKGYTLFPAEFEHLSLTLTESIAYQQGVVQLIYTVPTTHS</sequence>
<dbReference type="SUPFAM" id="SSF53597">
    <property type="entry name" value="Dihydrofolate reductase-like"/>
    <property type="match status" value="1"/>
</dbReference>
<feature type="domain" description="Bacterial bifunctional deaminase-reductase C-terminal" evidence="1">
    <location>
        <begin position="2"/>
        <end position="182"/>
    </location>
</feature>
<keyword evidence="3" id="KW-1185">Reference proteome</keyword>
<dbReference type="PANTHER" id="PTHR38011:SF11">
    <property type="entry name" value="2,5-DIAMINO-6-RIBOSYLAMINO-4(3H)-PYRIMIDINONE 5'-PHOSPHATE REDUCTASE"/>
    <property type="match status" value="1"/>
</dbReference>
<dbReference type="InterPro" id="IPR002734">
    <property type="entry name" value="RibDG_C"/>
</dbReference>
<dbReference type="InterPro" id="IPR050765">
    <property type="entry name" value="Riboflavin_Biosynth_HTPR"/>
</dbReference>
<proteinExistence type="predicted"/>
<comment type="caution">
    <text evidence="2">The sequence shown here is derived from an EMBL/GenBank/DDBJ whole genome shotgun (WGS) entry which is preliminary data.</text>
</comment>
<dbReference type="Gene3D" id="3.40.430.10">
    <property type="entry name" value="Dihydrofolate Reductase, subunit A"/>
    <property type="match status" value="1"/>
</dbReference>
<gene>
    <name evidence="2" type="ORF">GCM10017764_13560</name>
</gene>
<dbReference type="InterPro" id="IPR024072">
    <property type="entry name" value="DHFR-like_dom_sf"/>
</dbReference>
<organism evidence="2 3">
    <name type="scientific">Sphingobacterium griseoflavum</name>
    <dbReference type="NCBI Taxonomy" id="1474952"/>
    <lineage>
        <taxon>Bacteria</taxon>
        <taxon>Pseudomonadati</taxon>
        <taxon>Bacteroidota</taxon>
        <taxon>Sphingobacteriia</taxon>
        <taxon>Sphingobacteriales</taxon>
        <taxon>Sphingobacteriaceae</taxon>
        <taxon>Sphingobacterium</taxon>
    </lineage>
</organism>
<dbReference type="RefSeq" id="WP_189625879.1">
    <property type="nucleotide sequence ID" value="NZ_BNAF01000004.1"/>
</dbReference>
<dbReference type="Pfam" id="PF01872">
    <property type="entry name" value="RibD_C"/>
    <property type="match status" value="1"/>
</dbReference>